<gene>
    <name evidence="1" type="ORF">Tci_598972</name>
</gene>
<dbReference type="EMBL" id="BKCJ010395771">
    <property type="protein sequence ID" value="GFA27000.1"/>
    <property type="molecule type" value="Genomic_DNA"/>
</dbReference>
<organism evidence="1">
    <name type="scientific">Tanacetum cinerariifolium</name>
    <name type="common">Dalmatian daisy</name>
    <name type="synonym">Chrysanthemum cinerariifolium</name>
    <dbReference type="NCBI Taxonomy" id="118510"/>
    <lineage>
        <taxon>Eukaryota</taxon>
        <taxon>Viridiplantae</taxon>
        <taxon>Streptophyta</taxon>
        <taxon>Embryophyta</taxon>
        <taxon>Tracheophyta</taxon>
        <taxon>Spermatophyta</taxon>
        <taxon>Magnoliopsida</taxon>
        <taxon>eudicotyledons</taxon>
        <taxon>Gunneridae</taxon>
        <taxon>Pentapetalae</taxon>
        <taxon>asterids</taxon>
        <taxon>campanulids</taxon>
        <taxon>Asterales</taxon>
        <taxon>Asteraceae</taxon>
        <taxon>Asteroideae</taxon>
        <taxon>Anthemideae</taxon>
        <taxon>Anthemidinae</taxon>
        <taxon>Tanacetum</taxon>
    </lineage>
</organism>
<proteinExistence type="predicted"/>
<accession>A0A699JC36</accession>
<feature type="non-terminal residue" evidence="1">
    <location>
        <position position="1"/>
    </location>
</feature>
<evidence type="ECO:0000313" key="1">
    <source>
        <dbReference type="EMBL" id="GFA27000.1"/>
    </source>
</evidence>
<dbReference type="AlphaFoldDB" id="A0A699JC36"/>
<reference evidence="1" key="1">
    <citation type="journal article" date="2019" name="Sci. Rep.">
        <title>Draft genome of Tanacetum cinerariifolium, the natural source of mosquito coil.</title>
        <authorList>
            <person name="Yamashiro T."/>
            <person name="Shiraishi A."/>
            <person name="Satake H."/>
            <person name="Nakayama K."/>
        </authorList>
    </citation>
    <scope>NUCLEOTIDE SEQUENCE</scope>
</reference>
<name>A0A699JC36_TANCI</name>
<sequence length="106" mass="11863">RWLWRRDDGSHGGHMMIMLLVDWWWRCGGARLEMEGVVVAAVVVLLKVGAARGGEWHSGSKRSGDKEHFWVRRKSFPATAVVAGGGQLEAGNNRERGPSVFLCYKK</sequence>
<protein>
    <submittedName>
        <fullName evidence="1">Uncharacterized protein</fullName>
    </submittedName>
</protein>
<comment type="caution">
    <text evidence="1">The sequence shown here is derived from an EMBL/GenBank/DDBJ whole genome shotgun (WGS) entry which is preliminary data.</text>
</comment>